<gene>
    <name evidence="3" type="ORF">C7B45_12895</name>
</gene>
<dbReference type="SUPFAM" id="SSF109604">
    <property type="entry name" value="HD-domain/PDEase-like"/>
    <property type="match status" value="1"/>
</dbReference>
<protein>
    <submittedName>
        <fullName evidence="3">HD-GYP domain-containing protein</fullName>
    </submittedName>
</protein>
<dbReference type="Pfam" id="PF13487">
    <property type="entry name" value="HD_5"/>
    <property type="match status" value="1"/>
</dbReference>
<feature type="transmembrane region" description="Helical" evidence="1">
    <location>
        <begin position="71"/>
        <end position="94"/>
    </location>
</feature>
<dbReference type="InterPro" id="IPR006675">
    <property type="entry name" value="HDIG_dom"/>
</dbReference>
<feature type="transmembrane region" description="Helical" evidence="1">
    <location>
        <begin position="38"/>
        <end position="59"/>
    </location>
</feature>
<sequence>MLFNRAQFSLVGWGSGEIFRWLGGNPRSLVLTGLSGPLLVASIMAFLLNFVLNLVAVSLREDRPLREITRVYYKWMLPSFFVMLPVAYLMAAVYRKSGPWPELIFLLPLIAIRTWMVLVKRIHDMYDHTIRVLLVGLDAKDPYTFGHSMRVGQYGAVLARFMKLPEDVVEQIRHAGMLHDIGKMAIPDNILNKRERLTIPETFTIQRHPVLGSSMLTQVQIAGCARDWVLHHHERWDGTGYPDNMSGLEIPLETRIVSVVDAYDAMTSDRPYRKAMSHEAALSEIAEESGTQFDPIVVEQFLQLCATVNLAAEEGAGHGWDRTPNIPIEEIQAEYERELKEYLEQQDPSE</sequence>
<comment type="caution">
    <text evidence="3">The sequence shown here is derived from an EMBL/GenBank/DDBJ whole genome shotgun (WGS) entry which is preliminary data.</text>
</comment>
<dbReference type="AlphaFoldDB" id="A0A2T2WFD1"/>
<dbReference type="SMART" id="SM00471">
    <property type="entry name" value="HDc"/>
    <property type="match status" value="1"/>
</dbReference>
<reference evidence="3 4" key="1">
    <citation type="journal article" date="2014" name="BMC Genomics">
        <title>Comparison of environmental and isolate Sulfobacillus genomes reveals diverse carbon, sulfur, nitrogen, and hydrogen metabolisms.</title>
        <authorList>
            <person name="Justice N.B."/>
            <person name="Norman A."/>
            <person name="Brown C.T."/>
            <person name="Singh A."/>
            <person name="Thomas B.C."/>
            <person name="Banfield J.F."/>
        </authorList>
    </citation>
    <scope>NUCLEOTIDE SEQUENCE [LARGE SCALE GENOMIC DNA]</scope>
    <source>
        <strain evidence="3">AMDSBA3</strain>
    </source>
</reference>
<keyword evidence="1" id="KW-1133">Transmembrane helix</keyword>
<accession>A0A2T2WFD1</accession>
<dbReference type="InterPro" id="IPR003607">
    <property type="entry name" value="HD/PDEase_dom"/>
</dbReference>
<name>A0A2T2WFD1_9FIRM</name>
<dbReference type="PROSITE" id="PS51832">
    <property type="entry name" value="HD_GYP"/>
    <property type="match status" value="1"/>
</dbReference>
<dbReference type="EMBL" id="PXYV01000047">
    <property type="protein sequence ID" value="PSR20933.1"/>
    <property type="molecule type" value="Genomic_DNA"/>
</dbReference>
<dbReference type="PANTHER" id="PTHR43155:SF2">
    <property type="entry name" value="CYCLIC DI-GMP PHOSPHODIESTERASE PA4108"/>
    <property type="match status" value="1"/>
</dbReference>
<evidence type="ECO:0000313" key="4">
    <source>
        <dbReference type="Proteomes" id="UP000241848"/>
    </source>
</evidence>
<evidence type="ECO:0000256" key="1">
    <source>
        <dbReference type="SAM" id="Phobius"/>
    </source>
</evidence>
<keyword evidence="1" id="KW-0472">Membrane</keyword>
<evidence type="ECO:0000259" key="2">
    <source>
        <dbReference type="PROSITE" id="PS51832"/>
    </source>
</evidence>
<proteinExistence type="predicted"/>
<dbReference type="CDD" id="cd00077">
    <property type="entry name" value="HDc"/>
    <property type="match status" value="1"/>
</dbReference>
<dbReference type="Gene3D" id="1.10.3210.10">
    <property type="entry name" value="Hypothetical protein af1432"/>
    <property type="match status" value="1"/>
</dbReference>
<organism evidence="3 4">
    <name type="scientific">Sulfobacillus acidophilus</name>
    <dbReference type="NCBI Taxonomy" id="53633"/>
    <lineage>
        <taxon>Bacteria</taxon>
        <taxon>Bacillati</taxon>
        <taxon>Bacillota</taxon>
        <taxon>Clostridia</taxon>
        <taxon>Eubacteriales</taxon>
        <taxon>Clostridiales Family XVII. Incertae Sedis</taxon>
        <taxon>Sulfobacillus</taxon>
    </lineage>
</organism>
<evidence type="ECO:0000313" key="3">
    <source>
        <dbReference type="EMBL" id="PSR20933.1"/>
    </source>
</evidence>
<keyword evidence="1" id="KW-0812">Transmembrane</keyword>
<feature type="domain" description="HD-GYP" evidence="2">
    <location>
        <begin position="122"/>
        <end position="317"/>
    </location>
</feature>
<feature type="transmembrane region" description="Helical" evidence="1">
    <location>
        <begin position="100"/>
        <end position="119"/>
    </location>
</feature>
<dbReference type="Proteomes" id="UP000241848">
    <property type="component" value="Unassembled WGS sequence"/>
</dbReference>
<dbReference type="PANTHER" id="PTHR43155">
    <property type="entry name" value="CYCLIC DI-GMP PHOSPHODIESTERASE PA4108-RELATED"/>
    <property type="match status" value="1"/>
</dbReference>
<dbReference type="NCBIfam" id="TIGR00277">
    <property type="entry name" value="HDIG"/>
    <property type="match status" value="1"/>
</dbReference>
<dbReference type="InterPro" id="IPR037522">
    <property type="entry name" value="HD_GYP_dom"/>
</dbReference>